<sequence length="256" mass="26777">GFVAPRRGLSLWTAFGLALLGGLILNLMPCVLPVLAIKVFHVAELAHRSRREVISHGAAYTVGVVASMLALAAVVVGLRSAGTAVGWGFQFQEPLFIAAMATLLVVFALNLFGVFEVTFQPGAGLAAEATGLKRSFFEGLLAVILATPCTAPFLGTAVGFAFASSGPVIFAMFAAIGLGLAAPYAAITLVPAWGRLIPRPGAWMLQVRRALGFSLVATVVWLLWVLGRSVGVDVQAVVLGYLVAIAFLAWLFGVLQ</sequence>
<dbReference type="InterPro" id="IPR003834">
    <property type="entry name" value="Cyt_c_assmbl_TM_dom"/>
</dbReference>
<reference evidence="7" key="1">
    <citation type="journal article" date="2014" name="Front. Microbiol.">
        <title>High frequency of phylogenetically diverse reductive dehalogenase-homologous genes in deep subseafloor sedimentary metagenomes.</title>
        <authorList>
            <person name="Kawai M."/>
            <person name="Futagami T."/>
            <person name="Toyoda A."/>
            <person name="Takaki Y."/>
            <person name="Nishi S."/>
            <person name="Hori S."/>
            <person name="Arai W."/>
            <person name="Tsubouchi T."/>
            <person name="Morono Y."/>
            <person name="Uchiyama I."/>
            <person name="Ito T."/>
            <person name="Fujiyama A."/>
            <person name="Inagaki F."/>
            <person name="Takami H."/>
        </authorList>
    </citation>
    <scope>NUCLEOTIDE SEQUENCE</scope>
    <source>
        <strain evidence="7">Expedition CK06-06</strain>
    </source>
</reference>
<dbReference type="PANTHER" id="PTHR32234:SF3">
    <property type="entry name" value="SUPPRESSION OF COPPER SENSITIVITY PROTEIN"/>
    <property type="match status" value="1"/>
</dbReference>
<evidence type="ECO:0000259" key="6">
    <source>
        <dbReference type="Pfam" id="PF02683"/>
    </source>
</evidence>
<name>X0VRQ4_9ZZZZ</name>
<keyword evidence="3 5" id="KW-1133">Transmembrane helix</keyword>
<evidence type="ECO:0000256" key="2">
    <source>
        <dbReference type="ARBA" id="ARBA00022692"/>
    </source>
</evidence>
<accession>X0VRQ4</accession>
<keyword evidence="4 5" id="KW-0472">Membrane</keyword>
<feature type="transmembrane region" description="Helical" evidence="5">
    <location>
        <begin position="210"/>
        <end position="230"/>
    </location>
</feature>
<gene>
    <name evidence="7" type="ORF">S01H1_57819</name>
</gene>
<evidence type="ECO:0000256" key="3">
    <source>
        <dbReference type="ARBA" id="ARBA00022989"/>
    </source>
</evidence>
<dbReference type="PANTHER" id="PTHR32234">
    <property type="entry name" value="THIOL:DISULFIDE INTERCHANGE PROTEIN DSBD"/>
    <property type="match status" value="1"/>
</dbReference>
<dbReference type="GO" id="GO:0045454">
    <property type="term" value="P:cell redox homeostasis"/>
    <property type="evidence" value="ECO:0007669"/>
    <property type="project" value="TreeGrafter"/>
</dbReference>
<proteinExistence type="predicted"/>
<comment type="subcellular location">
    <subcellularLocation>
        <location evidence="1">Membrane</location>
        <topology evidence="1">Multi-pass membrane protein</topology>
    </subcellularLocation>
</comment>
<feature type="domain" description="Cytochrome C biogenesis protein transmembrane" evidence="6">
    <location>
        <begin position="12"/>
        <end position="223"/>
    </location>
</feature>
<feature type="transmembrane region" description="Helical" evidence="5">
    <location>
        <begin position="96"/>
        <end position="119"/>
    </location>
</feature>
<dbReference type="Pfam" id="PF02683">
    <property type="entry name" value="DsbD_TM"/>
    <property type="match status" value="1"/>
</dbReference>
<protein>
    <recommendedName>
        <fullName evidence="6">Cytochrome C biogenesis protein transmembrane domain-containing protein</fullName>
    </recommendedName>
</protein>
<feature type="transmembrane region" description="Helical" evidence="5">
    <location>
        <begin position="168"/>
        <end position="190"/>
    </location>
</feature>
<dbReference type="GO" id="GO:0016020">
    <property type="term" value="C:membrane"/>
    <property type="evidence" value="ECO:0007669"/>
    <property type="project" value="UniProtKB-SubCell"/>
</dbReference>
<comment type="caution">
    <text evidence="7">The sequence shown here is derived from an EMBL/GenBank/DDBJ whole genome shotgun (WGS) entry which is preliminary data.</text>
</comment>
<feature type="transmembrane region" description="Helical" evidence="5">
    <location>
        <begin position="236"/>
        <end position="255"/>
    </location>
</feature>
<dbReference type="EMBL" id="BARS01037730">
    <property type="protein sequence ID" value="GAG15138.1"/>
    <property type="molecule type" value="Genomic_DNA"/>
</dbReference>
<feature type="transmembrane region" description="Helical" evidence="5">
    <location>
        <begin position="140"/>
        <end position="162"/>
    </location>
</feature>
<dbReference type="GO" id="GO:0015035">
    <property type="term" value="F:protein-disulfide reductase activity"/>
    <property type="evidence" value="ECO:0007669"/>
    <property type="project" value="TreeGrafter"/>
</dbReference>
<evidence type="ECO:0000256" key="5">
    <source>
        <dbReference type="SAM" id="Phobius"/>
    </source>
</evidence>
<dbReference type="GO" id="GO:0017004">
    <property type="term" value="P:cytochrome complex assembly"/>
    <property type="evidence" value="ECO:0007669"/>
    <property type="project" value="InterPro"/>
</dbReference>
<evidence type="ECO:0000256" key="4">
    <source>
        <dbReference type="ARBA" id="ARBA00023136"/>
    </source>
</evidence>
<feature type="transmembrane region" description="Helical" evidence="5">
    <location>
        <begin position="12"/>
        <end position="37"/>
    </location>
</feature>
<keyword evidence="2 5" id="KW-0812">Transmembrane</keyword>
<dbReference type="AlphaFoldDB" id="X0VRQ4"/>
<organism evidence="7">
    <name type="scientific">marine sediment metagenome</name>
    <dbReference type="NCBI Taxonomy" id="412755"/>
    <lineage>
        <taxon>unclassified sequences</taxon>
        <taxon>metagenomes</taxon>
        <taxon>ecological metagenomes</taxon>
    </lineage>
</organism>
<feature type="transmembrane region" description="Helical" evidence="5">
    <location>
        <begin position="58"/>
        <end position="76"/>
    </location>
</feature>
<evidence type="ECO:0000256" key="1">
    <source>
        <dbReference type="ARBA" id="ARBA00004141"/>
    </source>
</evidence>
<feature type="non-terminal residue" evidence="7">
    <location>
        <position position="256"/>
    </location>
</feature>
<feature type="non-terminal residue" evidence="7">
    <location>
        <position position="1"/>
    </location>
</feature>
<evidence type="ECO:0000313" key="7">
    <source>
        <dbReference type="EMBL" id="GAG15138.1"/>
    </source>
</evidence>